<sequence>MRKTSRTDSSGGPIEVEQRGTFSTTYRRSAVDRHLSCQERWFQVSYSRLDLPRWYLTAMLQNVYANSTLSKAQVSRCVSESFTDDLHFRRPLTRITGENVDRIKRRVLRAFPSDCWLPARNEVWLYPSSNLDHNMSLNNSLRSNLTKR</sequence>
<evidence type="ECO:0000313" key="2">
    <source>
        <dbReference type="Proteomes" id="UP000594260"/>
    </source>
</evidence>
<dbReference type="KEGG" id="vde:111255419"/>
<dbReference type="Proteomes" id="UP000594260">
    <property type="component" value="Unplaced"/>
</dbReference>
<dbReference type="AlphaFoldDB" id="A0A7M7MFM3"/>
<dbReference type="GeneID" id="111255419"/>
<proteinExistence type="predicted"/>
<organism evidence="1 2">
    <name type="scientific">Varroa destructor</name>
    <name type="common">Honeybee mite</name>
    <dbReference type="NCBI Taxonomy" id="109461"/>
    <lineage>
        <taxon>Eukaryota</taxon>
        <taxon>Metazoa</taxon>
        <taxon>Ecdysozoa</taxon>
        <taxon>Arthropoda</taxon>
        <taxon>Chelicerata</taxon>
        <taxon>Arachnida</taxon>
        <taxon>Acari</taxon>
        <taxon>Parasitiformes</taxon>
        <taxon>Mesostigmata</taxon>
        <taxon>Gamasina</taxon>
        <taxon>Dermanyssoidea</taxon>
        <taxon>Varroidae</taxon>
        <taxon>Varroa</taxon>
    </lineage>
</organism>
<dbReference type="EnsemblMetazoa" id="XM_022817380">
    <property type="protein sequence ID" value="XP_022673115"/>
    <property type="gene ID" value="LOC111255419"/>
</dbReference>
<accession>A0A7M7MFM3</accession>
<reference evidence="1" key="1">
    <citation type="submission" date="2021-01" db="UniProtKB">
        <authorList>
            <consortium name="EnsemblMetazoa"/>
        </authorList>
    </citation>
    <scope>IDENTIFICATION</scope>
</reference>
<keyword evidence="2" id="KW-1185">Reference proteome</keyword>
<dbReference type="RefSeq" id="XP_022673115.1">
    <property type="nucleotide sequence ID" value="XM_022817380.1"/>
</dbReference>
<evidence type="ECO:0000313" key="1">
    <source>
        <dbReference type="EnsemblMetazoa" id="XP_022673115"/>
    </source>
</evidence>
<protein>
    <submittedName>
        <fullName evidence="1">Uncharacterized protein</fullName>
    </submittedName>
</protein>
<dbReference type="InParanoid" id="A0A7M7MFM3"/>
<name>A0A7M7MFM3_VARDE</name>